<keyword evidence="2" id="KW-1185">Reference proteome</keyword>
<evidence type="ECO:0000313" key="1">
    <source>
        <dbReference type="EMBL" id="ALN81329.1"/>
    </source>
</evidence>
<dbReference type="RefSeq" id="WP_057918411.1">
    <property type="nucleotide sequence ID" value="NZ_CP011129.1"/>
</dbReference>
<gene>
    <name evidence="1" type="ORF">LA76x_3201</name>
</gene>
<sequence length="210" mass="22932">MKATPPDRAQPSSATAPRRCGALLGALTVSLGLLGGCVAFERSPVAERSCDPELPGEWNLRADGVAKRIRIDARCHTEDWPGLREQPVALDLTGFRIERDRYIVLTPADAERAIGAEHKQLSKTTPAGAVFLVLYRIEGDQANAWLPDSQRALTAIAAGSLRGRKLEDRFALVEGTSQQLRDTLEEQAGLLYDTDKKAMVLQRATAKDTR</sequence>
<evidence type="ECO:0000313" key="2">
    <source>
        <dbReference type="Proteomes" id="UP000060787"/>
    </source>
</evidence>
<dbReference type="AlphaFoldDB" id="A0A0S2FCR9"/>
<name>A0A0S2FCR9_LYSAN</name>
<dbReference type="Proteomes" id="UP000060787">
    <property type="component" value="Chromosome"/>
</dbReference>
<protein>
    <submittedName>
        <fullName evidence="1">Uncharacterized protein</fullName>
    </submittedName>
</protein>
<reference evidence="1 2" key="1">
    <citation type="journal article" date="2015" name="BMC Genomics">
        <title>Comparative genomics and metabolic profiling of the genus Lysobacter.</title>
        <authorList>
            <person name="de Bruijn I."/>
            <person name="Cheng X."/>
            <person name="de Jager V."/>
            <person name="Exposito R.G."/>
            <person name="Watrous J."/>
            <person name="Patel N."/>
            <person name="Postma J."/>
            <person name="Dorrestein P.C."/>
            <person name="Kobayashi D."/>
            <person name="Raaijmakers J.M."/>
        </authorList>
    </citation>
    <scope>NUCLEOTIDE SEQUENCE [LARGE SCALE GENOMIC DNA]</scope>
    <source>
        <strain evidence="1 2">76</strain>
    </source>
</reference>
<dbReference type="KEGG" id="lab:LA76x_3201"/>
<dbReference type="PATRIC" id="fig|84531.8.peg.3216"/>
<accession>A0A0S2FCR9</accession>
<organism evidence="1 2">
    <name type="scientific">Lysobacter antibioticus</name>
    <dbReference type="NCBI Taxonomy" id="84531"/>
    <lineage>
        <taxon>Bacteria</taxon>
        <taxon>Pseudomonadati</taxon>
        <taxon>Pseudomonadota</taxon>
        <taxon>Gammaproteobacteria</taxon>
        <taxon>Lysobacterales</taxon>
        <taxon>Lysobacteraceae</taxon>
        <taxon>Lysobacter</taxon>
    </lineage>
</organism>
<proteinExistence type="predicted"/>
<dbReference type="STRING" id="84531.LA76x_3201"/>
<dbReference type="EMBL" id="CP011129">
    <property type="protein sequence ID" value="ALN81329.1"/>
    <property type="molecule type" value="Genomic_DNA"/>
</dbReference>